<feature type="domain" description="Enoyl-CoA hydratase/isomerase" evidence="8">
    <location>
        <begin position="31"/>
        <end position="384"/>
    </location>
</feature>
<organism evidence="9 10">
    <name type="scientific">Rhinocladiella mackenziei CBS 650.93</name>
    <dbReference type="NCBI Taxonomy" id="1442369"/>
    <lineage>
        <taxon>Eukaryota</taxon>
        <taxon>Fungi</taxon>
        <taxon>Dikarya</taxon>
        <taxon>Ascomycota</taxon>
        <taxon>Pezizomycotina</taxon>
        <taxon>Eurotiomycetes</taxon>
        <taxon>Chaetothyriomycetidae</taxon>
        <taxon>Chaetothyriales</taxon>
        <taxon>Herpotrichiellaceae</taxon>
        <taxon>Rhinocladiella</taxon>
    </lineage>
</organism>
<accession>A0A0D2FQH7</accession>
<proteinExistence type="predicted"/>
<dbReference type="Proteomes" id="UP000053617">
    <property type="component" value="Unassembled WGS sequence"/>
</dbReference>
<name>A0A0D2FQH7_9EURO</name>
<sequence>MSSIPIKYGAMPKELPTDDPDDVLFNSLYGVRTVELNRPKKLNSLNGSMARKILPRLREWEKSQMANVILISGAGPKAFCAGGDVAELALQNKEGPEGQQKSADYFELEYKLDHLIATYSKPYIAIMDGITMGGGVGLSVHAPFRIATEKTVFAMPETTIGFFPDVGGSFFLPRLDGEIGTYLALTSERLHGVQALYAGIATHYLDSSLLAQVTTRLSELVFKDDAMLSTRLQLIDATIAEFTSHLPSPDSYEDAKYGNLTGSLREAIDRTFRYNTVEEILSALQKEANSADEKIAEWAKITQKTIALRSPTSLRVTLRQLREGKNWNISETFVREHKIAARFMAHPDFVEGVSARLINRPPTKPQWQPGSLEEVSKVDVDEFFTEPTNQDAMTLLEPFKGALPQDYIDYPHAVFALPRESDIEGFVKSYGRQGAKKVIDEIVKRWNNKAGAREKVQEVITRMTTSNEGEKGISWKSRRANL</sequence>
<dbReference type="InterPro" id="IPR029045">
    <property type="entry name" value="ClpP/crotonase-like_dom_sf"/>
</dbReference>
<evidence type="ECO:0000256" key="2">
    <source>
        <dbReference type="ARBA" id="ARBA00004173"/>
    </source>
</evidence>
<dbReference type="EC" id="3.1.2.4" evidence="3"/>
<protein>
    <recommendedName>
        <fullName evidence="3">3-hydroxyisobutyryl-CoA hydrolase</fullName>
        <ecNumber evidence="3">3.1.2.4</ecNumber>
    </recommendedName>
    <alternativeName>
        <fullName evidence="6">3-hydroxyisobutyryl-coenzyme A hydrolase</fullName>
    </alternativeName>
</protein>
<evidence type="ECO:0000256" key="4">
    <source>
        <dbReference type="ARBA" id="ARBA00022801"/>
    </source>
</evidence>
<dbReference type="Gene3D" id="3.90.226.10">
    <property type="entry name" value="2-enoyl-CoA Hydratase, Chain A, domain 1"/>
    <property type="match status" value="1"/>
</dbReference>
<dbReference type="InterPro" id="IPR018376">
    <property type="entry name" value="Enoyl-CoA_hyd/isom_CS"/>
</dbReference>
<evidence type="ECO:0000256" key="6">
    <source>
        <dbReference type="ARBA" id="ARBA00031181"/>
    </source>
</evidence>
<dbReference type="NCBIfam" id="NF004127">
    <property type="entry name" value="PRK05617.1"/>
    <property type="match status" value="1"/>
</dbReference>
<evidence type="ECO:0000259" key="8">
    <source>
        <dbReference type="Pfam" id="PF16113"/>
    </source>
</evidence>
<dbReference type="InterPro" id="IPR045004">
    <property type="entry name" value="ECH_dom"/>
</dbReference>
<dbReference type="STRING" id="1442369.A0A0D2FQH7"/>
<dbReference type="GO" id="GO:0003860">
    <property type="term" value="F:3-hydroxyisobutyryl-CoA hydrolase activity"/>
    <property type="evidence" value="ECO:0007669"/>
    <property type="project" value="UniProtKB-EC"/>
</dbReference>
<dbReference type="PROSITE" id="PS00166">
    <property type="entry name" value="ENOYL_COA_HYDRATASE"/>
    <property type="match status" value="1"/>
</dbReference>
<dbReference type="Pfam" id="PF16113">
    <property type="entry name" value="ECH_2"/>
    <property type="match status" value="1"/>
</dbReference>
<dbReference type="OrthoDB" id="1737613at2759"/>
<evidence type="ECO:0000313" key="10">
    <source>
        <dbReference type="Proteomes" id="UP000053617"/>
    </source>
</evidence>
<dbReference type="InterPro" id="IPR032259">
    <property type="entry name" value="HIBYL-CoA-H"/>
</dbReference>
<dbReference type="GeneID" id="25293386"/>
<dbReference type="FunFam" id="3.90.226.10:FF:000026">
    <property type="entry name" value="3-hydroxyisobutyryl-CoA hydrolase, mitochondrial"/>
    <property type="match status" value="1"/>
</dbReference>
<evidence type="ECO:0000256" key="7">
    <source>
        <dbReference type="SAM" id="Coils"/>
    </source>
</evidence>
<keyword evidence="4" id="KW-0378">Hydrolase</keyword>
<evidence type="ECO:0000256" key="1">
    <source>
        <dbReference type="ARBA" id="ARBA00001709"/>
    </source>
</evidence>
<keyword evidence="5" id="KW-0496">Mitochondrion</keyword>
<keyword evidence="10" id="KW-1185">Reference proteome</keyword>
<dbReference type="PANTHER" id="PTHR43176">
    <property type="entry name" value="3-HYDROXYISOBUTYRYL-COA HYDROLASE-RELATED"/>
    <property type="match status" value="1"/>
</dbReference>
<evidence type="ECO:0000256" key="3">
    <source>
        <dbReference type="ARBA" id="ARBA00011915"/>
    </source>
</evidence>
<dbReference type="EMBL" id="KN847478">
    <property type="protein sequence ID" value="KIX04447.1"/>
    <property type="molecule type" value="Genomic_DNA"/>
</dbReference>
<evidence type="ECO:0000256" key="5">
    <source>
        <dbReference type="ARBA" id="ARBA00023128"/>
    </source>
</evidence>
<dbReference type="SUPFAM" id="SSF52096">
    <property type="entry name" value="ClpP/crotonase"/>
    <property type="match status" value="1"/>
</dbReference>
<dbReference type="AlphaFoldDB" id="A0A0D2FQH7"/>
<dbReference type="GO" id="GO:0005739">
    <property type="term" value="C:mitochondrion"/>
    <property type="evidence" value="ECO:0007669"/>
    <property type="project" value="UniProtKB-SubCell"/>
</dbReference>
<feature type="coiled-coil region" evidence="7">
    <location>
        <begin position="274"/>
        <end position="301"/>
    </location>
</feature>
<gene>
    <name evidence="9" type="ORF">Z518_05315</name>
</gene>
<comment type="catalytic activity">
    <reaction evidence="1">
        <text>3-hydroxy-2-methylpropanoyl-CoA + H2O = 3-hydroxy-2-methylpropanoate + CoA + H(+)</text>
        <dbReference type="Rhea" id="RHEA:20888"/>
        <dbReference type="ChEBI" id="CHEBI:11805"/>
        <dbReference type="ChEBI" id="CHEBI:15377"/>
        <dbReference type="ChEBI" id="CHEBI:15378"/>
        <dbReference type="ChEBI" id="CHEBI:57287"/>
        <dbReference type="ChEBI" id="CHEBI:57340"/>
        <dbReference type="EC" id="3.1.2.4"/>
    </reaction>
</comment>
<dbReference type="GO" id="GO:0006574">
    <property type="term" value="P:L-valine catabolic process"/>
    <property type="evidence" value="ECO:0007669"/>
    <property type="project" value="TreeGrafter"/>
</dbReference>
<keyword evidence="7" id="KW-0175">Coiled coil</keyword>
<dbReference type="PANTHER" id="PTHR43176:SF3">
    <property type="entry name" value="3-HYDROXYISOBUTYRYL-COA HYDROLASE, MITOCHONDRIAL"/>
    <property type="match status" value="1"/>
</dbReference>
<dbReference type="HOGENOM" id="CLU_009834_22_0_1"/>
<dbReference type="RefSeq" id="XP_013271583.1">
    <property type="nucleotide sequence ID" value="XM_013416129.1"/>
</dbReference>
<dbReference type="VEuPathDB" id="FungiDB:Z518_05315"/>
<comment type="subcellular location">
    <subcellularLocation>
        <location evidence="2">Mitochondrion</location>
    </subcellularLocation>
</comment>
<dbReference type="CDD" id="cd06558">
    <property type="entry name" value="crotonase-like"/>
    <property type="match status" value="1"/>
</dbReference>
<reference evidence="9 10" key="1">
    <citation type="submission" date="2015-01" db="EMBL/GenBank/DDBJ databases">
        <title>The Genome Sequence of Rhinocladiella mackenzie CBS 650.93.</title>
        <authorList>
            <consortium name="The Broad Institute Genomics Platform"/>
            <person name="Cuomo C."/>
            <person name="de Hoog S."/>
            <person name="Gorbushina A."/>
            <person name="Stielow B."/>
            <person name="Teixiera M."/>
            <person name="Abouelleil A."/>
            <person name="Chapman S.B."/>
            <person name="Priest M."/>
            <person name="Young S.K."/>
            <person name="Wortman J."/>
            <person name="Nusbaum C."/>
            <person name="Birren B."/>
        </authorList>
    </citation>
    <scope>NUCLEOTIDE SEQUENCE [LARGE SCALE GENOMIC DNA]</scope>
    <source>
        <strain evidence="9 10">CBS 650.93</strain>
    </source>
</reference>
<evidence type="ECO:0000313" key="9">
    <source>
        <dbReference type="EMBL" id="KIX04447.1"/>
    </source>
</evidence>